<keyword evidence="2" id="KW-1185">Reference proteome</keyword>
<protein>
    <submittedName>
        <fullName evidence="1">Uncharacterized protein</fullName>
    </submittedName>
</protein>
<proteinExistence type="predicted"/>
<dbReference type="Gene3D" id="3.80.10.10">
    <property type="entry name" value="Ribonuclease Inhibitor"/>
    <property type="match status" value="1"/>
</dbReference>
<dbReference type="EMBL" id="KQ979609">
    <property type="protein sequence ID" value="KYN20235.1"/>
    <property type="molecule type" value="Genomic_DNA"/>
</dbReference>
<dbReference type="Proteomes" id="UP000078492">
    <property type="component" value="Unassembled WGS sequence"/>
</dbReference>
<evidence type="ECO:0000313" key="1">
    <source>
        <dbReference type="EMBL" id="KYN20235.1"/>
    </source>
</evidence>
<dbReference type="SMART" id="SM00368">
    <property type="entry name" value="LRR_RI"/>
    <property type="match status" value="1"/>
</dbReference>
<name>A0A195E4X0_9HYME</name>
<dbReference type="SUPFAM" id="SSF52047">
    <property type="entry name" value="RNI-like"/>
    <property type="match status" value="1"/>
</dbReference>
<accession>A0A195E4X0</accession>
<dbReference type="AlphaFoldDB" id="A0A195E4X0"/>
<reference evidence="1 2" key="1">
    <citation type="submission" date="2015-09" db="EMBL/GenBank/DDBJ databases">
        <title>Trachymyrmex cornetzi WGS genome.</title>
        <authorList>
            <person name="Nygaard S."/>
            <person name="Hu H."/>
            <person name="Boomsma J."/>
            <person name="Zhang G."/>
        </authorList>
    </citation>
    <scope>NUCLEOTIDE SEQUENCE [LARGE SCALE GENOMIC DNA]</scope>
    <source>
        <strain evidence="1">Tcor2-1</strain>
        <tissue evidence="1">Whole body</tissue>
    </source>
</reference>
<organism evidence="1 2">
    <name type="scientific">Trachymyrmex cornetzi</name>
    <dbReference type="NCBI Taxonomy" id="471704"/>
    <lineage>
        <taxon>Eukaryota</taxon>
        <taxon>Metazoa</taxon>
        <taxon>Ecdysozoa</taxon>
        <taxon>Arthropoda</taxon>
        <taxon>Hexapoda</taxon>
        <taxon>Insecta</taxon>
        <taxon>Pterygota</taxon>
        <taxon>Neoptera</taxon>
        <taxon>Endopterygota</taxon>
        <taxon>Hymenoptera</taxon>
        <taxon>Apocrita</taxon>
        <taxon>Aculeata</taxon>
        <taxon>Formicoidea</taxon>
        <taxon>Formicidae</taxon>
        <taxon>Myrmicinae</taxon>
        <taxon>Trachymyrmex</taxon>
    </lineage>
</organism>
<gene>
    <name evidence="1" type="ORF">ALC57_07526</name>
</gene>
<dbReference type="STRING" id="471704.A0A195E4X0"/>
<dbReference type="InterPro" id="IPR032675">
    <property type="entry name" value="LRR_dom_sf"/>
</dbReference>
<evidence type="ECO:0000313" key="2">
    <source>
        <dbReference type="Proteomes" id="UP000078492"/>
    </source>
</evidence>
<sequence length="307" mass="34432">MHAIELPNSISFPTLLKPYYKMLLRMEEMVPYCRCNEIGTGKREGGKKSRAITFAKLILGRTSRMVSPFAERESLEKVILSYHTGLLPFQVILLIRNKTLETLNISGCELGPEDGIALADVLSSGCVELEALSLDSSKDLCSGEKTAIKFVPAGESFEAAVGSNPYIIHLDGRMCNFSKESECSIIESAHRKIVRNLSEIYKFSSYFQLQETGGDNSSNISITSFSQYRREITTPSSGLLAGCVCKPHYARKGNTTVVRTEQICCQLRVQAVRQRRRILCRAWPHAKPLYEDNFLNRTTMSRRIGSR</sequence>